<dbReference type="EMBL" id="JACHNU010000008">
    <property type="protein sequence ID" value="MBB4664647.1"/>
    <property type="molecule type" value="Genomic_DNA"/>
</dbReference>
<keyword evidence="9" id="KW-1185">Reference proteome</keyword>
<comment type="caution">
    <text evidence="8">The sequence shown here is derived from an EMBL/GenBank/DDBJ whole genome shotgun (WGS) entry which is preliminary data.</text>
</comment>
<dbReference type="PANTHER" id="PTHR21058:SF0">
    <property type="entry name" value="6,7-DIMETHYL-8-RIBITYLLUMAZINE SYNTHASE"/>
    <property type="match status" value="1"/>
</dbReference>
<evidence type="ECO:0000256" key="2">
    <source>
        <dbReference type="ARBA" id="ARBA00007424"/>
    </source>
</evidence>
<dbReference type="Gene3D" id="3.40.50.960">
    <property type="entry name" value="Lumazine/riboflavin synthase"/>
    <property type="match status" value="1"/>
</dbReference>
<evidence type="ECO:0000256" key="5">
    <source>
        <dbReference type="ARBA" id="ARBA00022679"/>
    </source>
</evidence>
<dbReference type="InterPro" id="IPR034964">
    <property type="entry name" value="LS"/>
</dbReference>
<evidence type="ECO:0000256" key="7">
    <source>
        <dbReference type="HAMAP-Rule" id="MF_00178"/>
    </source>
</evidence>
<dbReference type="InterPro" id="IPR002180">
    <property type="entry name" value="LS/RS"/>
</dbReference>
<dbReference type="GO" id="GO:0009231">
    <property type="term" value="P:riboflavin biosynthetic process"/>
    <property type="evidence" value="ECO:0007669"/>
    <property type="project" value="UniProtKB-UniRule"/>
</dbReference>
<evidence type="ECO:0000313" key="9">
    <source>
        <dbReference type="Proteomes" id="UP000585272"/>
    </source>
</evidence>
<feature type="binding site" evidence="7">
    <location>
        <position position="104"/>
    </location>
    <ligand>
        <name>5-amino-6-(D-ribitylamino)uracil</name>
        <dbReference type="ChEBI" id="CHEBI:15934"/>
    </ligand>
</feature>
<name>A0A840IHW6_9ACTN</name>
<feature type="active site" description="Proton donor" evidence="7">
    <location>
        <position position="79"/>
    </location>
</feature>
<evidence type="ECO:0000256" key="3">
    <source>
        <dbReference type="ARBA" id="ARBA00012664"/>
    </source>
</evidence>
<dbReference type="NCBIfam" id="TIGR00114">
    <property type="entry name" value="lumazine-synth"/>
    <property type="match status" value="1"/>
</dbReference>
<feature type="binding site" evidence="7">
    <location>
        <position position="15"/>
    </location>
    <ligand>
        <name>5-amino-6-(D-ribitylamino)uracil</name>
        <dbReference type="ChEBI" id="CHEBI:15934"/>
    </ligand>
</feature>
<dbReference type="EC" id="2.5.1.78" evidence="3 7"/>
<dbReference type="GO" id="GO:0000906">
    <property type="term" value="F:6,7-dimethyl-8-ribityllumazine synthase activity"/>
    <property type="evidence" value="ECO:0007669"/>
    <property type="project" value="UniProtKB-UniRule"/>
</dbReference>
<feature type="binding site" evidence="7">
    <location>
        <begin position="76"/>
        <end position="77"/>
    </location>
    <ligand>
        <name>(2S)-2-hydroxy-3-oxobutyl phosphate</name>
        <dbReference type="ChEBI" id="CHEBI:58830"/>
    </ligand>
</feature>
<dbReference type="CDD" id="cd09209">
    <property type="entry name" value="Lumazine_synthase-I"/>
    <property type="match status" value="1"/>
</dbReference>
<dbReference type="AlphaFoldDB" id="A0A840IHW6"/>
<proteinExistence type="inferred from homology"/>
<evidence type="ECO:0000313" key="8">
    <source>
        <dbReference type="EMBL" id="MBB4664647.1"/>
    </source>
</evidence>
<evidence type="ECO:0000256" key="4">
    <source>
        <dbReference type="ARBA" id="ARBA00022619"/>
    </source>
</evidence>
<dbReference type="UniPathway" id="UPA00275">
    <property type="reaction ID" value="UER00404"/>
</dbReference>
<feature type="binding site" evidence="7">
    <location>
        <position position="118"/>
    </location>
    <ligand>
        <name>(2S)-2-hydroxy-3-oxobutyl phosphate</name>
        <dbReference type="ChEBI" id="CHEBI:58830"/>
    </ligand>
</feature>
<dbReference type="SUPFAM" id="SSF52121">
    <property type="entry name" value="Lumazine synthase"/>
    <property type="match status" value="1"/>
</dbReference>
<evidence type="ECO:0000256" key="6">
    <source>
        <dbReference type="ARBA" id="ARBA00048785"/>
    </source>
</evidence>
<keyword evidence="5 7" id="KW-0808">Transferase</keyword>
<dbReference type="GO" id="GO:0009349">
    <property type="term" value="C:riboflavin synthase complex"/>
    <property type="evidence" value="ECO:0007669"/>
    <property type="project" value="UniProtKB-UniRule"/>
</dbReference>
<comment type="function">
    <text evidence="7">Catalyzes the formation of 6,7-dimethyl-8-ribityllumazine by condensation of 5-amino-6-(D-ribitylamino)uracil with 3,4-dihydroxy-2-butanone 4-phosphate. This is the penultimate step in the biosynthesis of riboflavin.</text>
</comment>
<comment type="catalytic activity">
    <reaction evidence="6 7">
        <text>(2S)-2-hydroxy-3-oxobutyl phosphate + 5-amino-6-(D-ribitylamino)uracil = 6,7-dimethyl-8-(1-D-ribityl)lumazine + phosphate + 2 H2O + H(+)</text>
        <dbReference type="Rhea" id="RHEA:26152"/>
        <dbReference type="ChEBI" id="CHEBI:15377"/>
        <dbReference type="ChEBI" id="CHEBI:15378"/>
        <dbReference type="ChEBI" id="CHEBI:15934"/>
        <dbReference type="ChEBI" id="CHEBI:43474"/>
        <dbReference type="ChEBI" id="CHEBI:58201"/>
        <dbReference type="ChEBI" id="CHEBI:58830"/>
        <dbReference type="EC" id="2.5.1.78"/>
    </reaction>
</comment>
<comment type="pathway">
    <text evidence="1 7">Cofactor biosynthesis; riboflavin biosynthesis; riboflavin from 2-hydroxy-3-oxobutyl phosphate and 5-amino-6-(D-ribitylamino)uracil: step 1/2.</text>
</comment>
<comment type="similarity">
    <text evidence="2 7">Belongs to the DMRL synthase family.</text>
</comment>
<organism evidence="8 9">
    <name type="scientific">Conexibacter arvalis</name>
    <dbReference type="NCBI Taxonomy" id="912552"/>
    <lineage>
        <taxon>Bacteria</taxon>
        <taxon>Bacillati</taxon>
        <taxon>Actinomycetota</taxon>
        <taxon>Thermoleophilia</taxon>
        <taxon>Solirubrobacterales</taxon>
        <taxon>Conexibacteraceae</taxon>
        <taxon>Conexibacter</taxon>
    </lineage>
</organism>
<dbReference type="Proteomes" id="UP000585272">
    <property type="component" value="Unassembled WGS sequence"/>
</dbReference>
<dbReference type="GO" id="GO:0005829">
    <property type="term" value="C:cytosol"/>
    <property type="evidence" value="ECO:0007669"/>
    <property type="project" value="TreeGrafter"/>
</dbReference>
<dbReference type="PANTHER" id="PTHR21058">
    <property type="entry name" value="6,7-DIMETHYL-8-RIBITYLLUMAZINE SYNTHASE DMRL SYNTHASE LUMAZINE SYNTHASE"/>
    <property type="match status" value="1"/>
</dbReference>
<evidence type="ECO:0000256" key="1">
    <source>
        <dbReference type="ARBA" id="ARBA00004917"/>
    </source>
</evidence>
<dbReference type="Pfam" id="PF00885">
    <property type="entry name" value="DMRL_synthase"/>
    <property type="match status" value="1"/>
</dbReference>
<dbReference type="RefSeq" id="WP_183344867.1">
    <property type="nucleotide sequence ID" value="NZ_JACHNU010000008.1"/>
</dbReference>
<feature type="binding site" evidence="7">
    <location>
        <begin position="71"/>
        <end position="73"/>
    </location>
    <ligand>
        <name>5-amino-6-(D-ribitylamino)uracil</name>
        <dbReference type="ChEBI" id="CHEBI:15934"/>
    </ligand>
</feature>
<reference evidence="8 9" key="1">
    <citation type="submission" date="2020-08" db="EMBL/GenBank/DDBJ databases">
        <title>Genomic Encyclopedia of Archaeal and Bacterial Type Strains, Phase II (KMG-II): from individual species to whole genera.</title>
        <authorList>
            <person name="Goeker M."/>
        </authorList>
    </citation>
    <scope>NUCLEOTIDE SEQUENCE [LARGE SCALE GENOMIC DNA]</scope>
    <source>
        <strain evidence="8 9">DSM 23288</strain>
    </source>
</reference>
<accession>A0A840IHW6</accession>
<dbReference type="InterPro" id="IPR036467">
    <property type="entry name" value="LS/RS_sf"/>
</dbReference>
<gene>
    <name evidence="7" type="primary">ribH</name>
    <name evidence="8" type="ORF">BDZ31_004262</name>
</gene>
<keyword evidence="4 7" id="KW-0686">Riboflavin biosynthesis</keyword>
<sequence length="157" mass="16613">MGAEKKRFALVVGRFYEELAEKLVAGARATLEEHGAETVDVYDVPGAFELPLAAKYAAESGRYDAIVALGAVIRGETDHYDYVCGECARGIQQVQLATGVPVGFGVLTVDTMEQAQARVGGGAKRDSGAHAAEAVLASLQVRESVRQQRRSTGFAPA</sequence>
<dbReference type="HAMAP" id="MF_00178">
    <property type="entry name" value="Lumazine_synth"/>
    <property type="match status" value="1"/>
</dbReference>
<protein>
    <recommendedName>
        <fullName evidence="3 7">6,7-dimethyl-8-ribityllumazine synthase</fullName>
        <shortName evidence="7">DMRL synthase</shortName>
        <shortName evidence="7">LS</shortName>
        <shortName evidence="7">Lumazine synthase</shortName>
        <ecNumber evidence="3 7">2.5.1.78</ecNumber>
    </recommendedName>
</protein>
<feature type="binding site" evidence="7">
    <location>
        <begin position="47"/>
        <end position="49"/>
    </location>
    <ligand>
        <name>5-amino-6-(D-ribitylamino)uracil</name>
        <dbReference type="ChEBI" id="CHEBI:15934"/>
    </ligand>
</feature>